<dbReference type="InterPro" id="IPR017452">
    <property type="entry name" value="GPCR_Rhodpsn_7TM"/>
</dbReference>
<keyword evidence="7 9" id="KW-0675">Receptor</keyword>
<evidence type="ECO:0000256" key="9">
    <source>
        <dbReference type="RuleBase" id="RU000688"/>
    </source>
</evidence>
<dbReference type="GO" id="GO:0031686">
    <property type="term" value="F:A1 adenosine receptor binding"/>
    <property type="evidence" value="ECO:0007669"/>
    <property type="project" value="TreeGrafter"/>
</dbReference>
<dbReference type="PRINTS" id="PR01157">
    <property type="entry name" value="P2YPURNOCPTR"/>
</dbReference>
<dbReference type="Pfam" id="PF00001">
    <property type="entry name" value="7tm_1"/>
    <property type="match status" value="1"/>
</dbReference>
<name>A0A8M1HFD0_BETSP</name>
<evidence type="ECO:0000313" key="13">
    <source>
        <dbReference type="RefSeq" id="XP_040927174.1"/>
    </source>
</evidence>
<evidence type="ECO:0000256" key="5">
    <source>
        <dbReference type="ARBA" id="ARBA00023040"/>
    </source>
</evidence>
<keyword evidence="4 10" id="KW-1133">Transmembrane helix</keyword>
<feature type="transmembrane region" description="Helical" evidence="10">
    <location>
        <begin position="12"/>
        <end position="29"/>
    </location>
</feature>
<dbReference type="PROSITE" id="PS50262">
    <property type="entry name" value="G_PROTEIN_RECEP_F1_2"/>
    <property type="match status" value="1"/>
</dbReference>
<keyword evidence="5 9" id="KW-0297">G-protein coupled receptor</keyword>
<dbReference type="OrthoDB" id="9927220at2759"/>
<feature type="transmembrane region" description="Helical" evidence="10">
    <location>
        <begin position="100"/>
        <end position="121"/>
    </location>
</feature>
<keyword evidence="6 10" id="KW-0472">Membrane</keyword>
<evidence type="ECO:0000256" key="7">
    <source>
        <dbReference type="ARBA" id="ARBA00023170"/>
    </source>
</evidence>
<dbReference type="InterPro" id="IPR000276">
    <property type="entry name" value="GPCR_Rhodpsn"/>
</dbReference>
<dbReference type="KEGG" id="bspl:114857607"/>
<evidence type="ECO:0000256" key="4">
    <source>
        <dbReference type="ARBA" id="ARBA00022989"/>
    </source>
</evidence>
<organism evidence="12 13">
    <name type="scientific">Betta splendens</name>
    <name type="common">Siamese fighting fish</name>
    <dbReference type="NCBI Taxonomy" id="158456"/>
    <lineage>
        <taxon>Eukaryota</taxon>
        <taxon>Metazoa</taxon>
        <taxon>Chordata</taxon>
        <taxon>Craniata</taxon>
        <taxon>Vertebrata</taxon>
        <taxon>Euteleostomi</taxon>
        <taxon>Actinopterygii</taxon>
        <taxon>Neopterygii</taxon>
        <taxon>Teleostei</taxon>
        <taxon>Neoteleostei</taxon>
        <taxon>Acanthomorphata</taxon>
        <taxon>Anabantaria</taxon>
        <taxon>Anabantiformes</taxon>
        <taxon>Anabantoidei</taxon>
        <taxon>Osphronemidae</taxon>
        <taxon>Betta</taxon>
    </lineage>
</organism>
<evidence type="ECO:0000256" key="6">
    <source>
        <dbReference type="ARBA" id="ARBA00023136"/>
    </source>
</evidence>
<dbReference type="PANTHER" id="PTHR24231">
    <property type="entry name" value="PURINOCEPTOR-RELATED G-PROTEIN COUPLED RECEPTOR"/>
    <property type="match status" value="1"/>
</dbReference>
<sequence length="207" mass="23295">MGLPLCVAVRMLYHYYFYLSIFFVTCVSVDRYLAIVHPLRSLVLRGRRMTCLLCAAVWVSALVLSTPVASLTQIQTCPGSNRTICSLYVLLTDTRGSLPFSLLCCAIGFSFPLLSICYLGLRSVRELRRSPFCPGRYNKRRRLLSATLLLFVLVYLPYHLCRSAAIVMRAVYSDNTDSWRIPDLAFSLTQVEAVTPVCSLPQPPPRS</sequence>
<dbReference type="GO" id="GO:0045031">
    <property type="term" value="F:G protein-coupled ATP receptor activity"/>
    <property type="evidence" value="ECO:0007669"/>
    <property type="project" value="TreeGrafter"/>
</dbReference>
<dbReference type="AlphaFoldDB" id="A0A8M1HFD0"/>
<keyword evidence="8 9" id="KW-0807">Transducer</keyword>
<dbReference type="Proteomes" id="UP000515150">
    <property type="component" value="Chromosome 6"/>
</dbReference>
<comment type="similarity">
    <text evidence="9">Belongs to the G-protein coupled receptor 1 family.</text>
</comment>
<dbReference type="GO" id="GO:0005524">
    <property type="term" value="F:ATP binding"/>
    <property type="evidence" value="ECO:0007669"/>
    <property type="project" value="TreeGrafter"/>
</dbReference>
<evidence type="ECO:0000256" key="1">
    <source>
        <dbReference type="ARBA" id="ARBA00004651"/>
    </source>
</evidence>
<evidence type="ECO:0000256" key="8">
    <source>
        <dbReference type="ARBA" id="ARBA00023224"/>
    </source>
</evidence>
<evidence type="ECO:0000313" key="12">
    <source>
        <dbReference type="Proteomes" id="UP000515150"/>
    </source>
</evidence>
<reference evidence="13" key="1">
    <citation type="submission" date="2025-08" db="UniProtKB">
        <authorList>
            <consortium name="RefSeq"/>
        </authorList>
    </citation>
    <scope>IDENTIFICATION</scope>
</reference>
<accession>A0A8M1HFD0</accession>
<dbReference type="SUPFAM" id="SSF81321">
    <property type="entry name" value="Family A G protein-coupled receptor-like"/>
    <property type="match status" value="1"/>
</dbReference>
<feature type="transmembrane region" description="Helical" evidence="10">
    <location>
        <begin position="50"/>
        <end position="69"/>
    </location>
</feature>
<dbReference type="RefSeq" id="XP_040927174.1">
    <property type="nucleotide sequence ID" value="XM_041071240.2"/>
</dbReference>
<dbReference type="GO" id="GO:0001621">
    <property type="term" value="F:G protein-coupled ADP receptor activity"/>
    <property type="evidence" value="ECO:0007669"/>
    <property type="project" value="TreeGrafter"/>
</dbReference>
<gene>
    <name evidence="13" type="primary">LOC114857607</name>
</gene>
<dbReference type="PRINTS" id="PR00237">
    <property type="entry name" value="GPCRRHODOPSN"/>
</dbReference>
<keyword evidence="3 9" id="KW-0812">Transmembrane</keyword>
<comment type="subcellular location">
    <subcellularLocation>
        <location evidence="1">Cell membrane</location>
        <topology evidence="1">Multi-pass membrane protein</topology>
    </subcellularLocation>
</comment>
<evidence type="ECO:0000259" key="11">
    <source>
        <dbReference type="PROSITE" id="PS50262"/>
    </source>
</evidence>
<evidence type="ECO:0000256" key="10">
    <source>
        <dbReference type="SAM" id="Phobius"/>
    </source>
</evidence>
<proteinExistence type="inferred from homology"/>
<keyword evidence="12" id="KW-1185">Reference proteome</keyword>
<keyword evidence="2" id="KW-1003">Cell membrane</keyword>
<evidence type="ECO:0000256" key="2">
    <source>
        <dbReference type="ARBA" id="ARBA00022475"/>
    </source>
</evidence>
<dbReference type="GeneID" id="114857607"/>
<dbReference type="GO" id="GO:0007200">
    <property type="term" value="P:phospholipase C-activating G protein-coupled receptor signaling pathway"/>
    <property type="evidence" value="ECO:0007669"/>
    <property type="project" value="TreeGrafter"/>
</dbReference>
<dbReference type="PROSITE" id="PS00237">
    <property type="entry name" value="G_PROTEIN_RECEP_F1_1"/>
    <property type="match status" value="1"/>
</dbReference>
<dbReference type="Gene3D" id="1.20.1070.10">
    <property type="entry name" value="Rhodopsin 7-helix transmembrane proteins"/>
    <property type="match status" value="1"/>
</dbReference>
<feature type="domain" description="G-protein coupled receptors family 1 profile" evidence="11">
    <location>
        <begin position="1"/>
        <end position="160"/>
    </location>
</feature>
<feature type="transmembrane region" description="Helical" evidence="10">
    <location>
        <begin position="142"/>
        <end position="160"/>
    </location>
</feature>
<evidence type="ECO:0000256" key="3">
    <source>
        <dbReference type="ARBA" id="ARBA00022692"/>
    </source>
</evidence>
<dbReference type="GO" id="GO:0005886">
    <property type="term" value="C:plasma membrane"/>
    <property type="evidence" value="ECO:0007669"/>
    <property type="project" value="UniProtKB-SubCell"/>
</dbReference>
<protein>
    <submittedName>
        <fullName evidence="13">Uracil nucleotide/cysteinyl leukotriene receptor-like</fullName>
    </submittedName>
</protein>
<dbReference type="PANTHER" id="PTHR24231:SF2">
    <property type="entry name" value="P2Y PURINOCEPTOR 1"/>
    <property type="match status" value="1"/>
</dbReference>